<gene>
    <name evidence="3" type="ORF">DFH94DRAFT_22736</name>
</gene>
<dbReference type="PANTHER" id="PTHR10039">
    <property type="entry name" value="AMELOGENIN"/>
    <property type="match status" value="1"/>
</dbReference>
<dbReference type="InterPro" id="IPR027417">
    <property type="entry name" value="P-loop_NTPase"/>
</dbReference>
<dbReference type="Pfam" id="PF17109">
    <property type="entry name" value="Goodbye"/>
    <property type="match status" value="1"/>
</dbReference>
<dbReference type="OrthoDB" id="5981048at2759"/>
<evidence type="ECO:0000313" key="4">
    <source>
        <dbReference type="Proteomes" id="UP000759537"/>
    </source>
</evidence>
<proteinExistence type="predicted"/>
<organism evidence="3 4">
    <name type="scientific">Russula ochroleuca</name>
    <dbReference type="NCBI Taxonomy" id="152965"/>
    <lineage>
        <taxon>Eukaryota</taxon>
        <taxon>Fungi</taxon>
        <taxon>Dikarya</taxon>
        <taxon>Basidiomycota</taxon>
        <taxon>Agaricomycotina</taxon>
        <taxon>Agaricomycetes</taxon>
        <taxon>Russulales</taxon>
        <taxon>Russulaceae</taxon>
        <taxon>Russula</taxon>
    </lineage>
</organism>
<feature type="domain" description="NACHT" evidence="2">
    <location>
        <begin position="337"/>
        <end position="489"/>
    </location>
</feature>
<keyword evidence="1" id="KW-0677">Repeat</keyword>
<evidence type="ECO:0000313" key="3">
    <source>
        <dbReference type="EMBL" id="KAF8487316.1"/>
    </source>
</evidence>
<accession>A0A9P5N6H0</accession>
<dbReference type="PROSITE" id="PS50837">
    <property type="entry name" value="NACHT"/>
    <property type="match status" value="1"/>
</dbReference>
<name>A0A9P5N6H0_9AGAM</name>
<dbReference type="Gene3D" id="3.40.50.300">
    <property type="entry name" value="P-loop containing nucleotide triphosphate hydrolases"/>
    <property type="match status" value="1"/>
</dbReference>
<keyword evidence="4" id="KW-1185">Reference proteome</keyword>
<protein>
    <recommendedName>
        <fullName evidence="2">NACHT domain-containing protein</fullName>
    </recommendedName>
</protein>
<dbReference type="Proteomes" id="UP000759537">
    <property type="component" value="Unassembled WGS sequence"/>
</dbReference>
<dbReference type="SUPFAM" id="SSF52540">
    <property type="entry name" value="P-loop containing nucleoside triphosphate hydrolases"/>
    <property type="match status" value="1"/>
</dbReference>
<dbReference type="PANTHER" id="PTHR10039:SF16">
    <property type="entry name" value="GPI INOSITOL-DEACYLASE"/>
    <property type="match status" value="1"/>
</dbReference>
<evidence type="ECO:0000259" key="2">
    <source>
        <dbReference type="PROSITE" id="PS50837"/>
    </source>
</evidence>
<dbReference type="EMBL" id="WHVB01000001">
    <property type="protein sequence ID" value="KAF8487316.1"/>
    <property type="molecule type" value="Genomic_DNA"/>
</dbReference>
<dbReference type="Pfam" id="PF24883">
    <property type="entry name" value="NPHP3_N"/>
    <property type="match status" value="1"/>
</dbReference>
<comment type="caution">
    <text evidence="3">The sequence shown here is derived from an EMBL/GenBank/DDBJ whole genome shotgun (WGS) entry which is preliminary data.</text>
</comment>
<sequence>MSAGPSTSTDTSQSNFVSIFNASLETYKRKTKNDLASHPLLPSLQSCDSPEAILTVLREQIPAFGQSQNSDDGLTKWVAPTVNVLYAFSATLGQGVGLTFPPANAIFAGIGVLLLVAKDTNSGKDKLVELFNRIERFFGRLEIYTGITPTAAMRAVIVDIMVEVVTILGIATKEVKRGGLKKYFKKLFGNTDIEDSLSRLDKLTQEEERMASAELLKMTRGVDDRVKGVEGKVEDVRSDVHDVGNNVEGRIEDVRGDVQDVDHRVQTIGNNISSSVQGVDDKLEQVNRNQLRDRLLRWLSPSDPSINHNIACKGHHDGTARWFFQGSLFNRWKSTGSLLWVHGKPGSGKSVLCSSIVQDIKAECDAGRASMAYFYFDFRDVDKQKLGNLLPSLLIQLSALSDRCCDILSRLYFAHNRGVQKPGDRALVECLKEMLTLEAQGPTYIIMDALDECPITSTIPSPREEVLDLVDELVGLHLPNVHICVTSRPEHDIWAVLKDLTPRVVSLHDETGQQEDIADYVASFVRSDRKMRRWRDEDKDLVIKILTEKADGM</sequence>
<reference evidence="3" key="2">
    <citation type="journal article" date="2020" name="Nat. Commun.">
        <title>Large-scale genome sequencing of mycorrhizal fungi provides insights into the early evolution of symbiotic traits.</title>
        <authorList>
            <person name="Miyauchi S."/>
            <person name="Kiss E."/>
            <person name="Kuo A."/>
            <person name="Drula E."/>
            <person name="Kohler A."/>
            <person name="Sanchez-Garcia M."/>
            <person name="Morin E."/>
            <person name="Andreopoulos B."/>
            <person name="Barry K.W."/>
            <person name="Bonito G."/>
            <person name="Buee M."/>
            <person name="Carver A."/>
            <person name="Chen C."/>
            <person name="Cichocki N."/>
            <person name="Clum A."/>
            <person name="Culley D."/>
            <person name="Crous P.W."/>
            <person name="Fauchery L."/>
            <person name="Girlanda M."/>
            <person name="Hayes R.D."/>
            <person name="Keri Z."/>
            <person name="LaButti K."/>
            <person name="Lipzen A."/>
            <person name="Lombard V."/>
            <person name="Magnuson J."/>
            <person name="Maillard F."/>
            <person name="Murat C."/>
            <person name="Nolan M."/>
            <person name="Ohm R.A."/>
            <person name="Pangilinan J."/>
            <person name="Pereira M.F."/>
            <person name="Perotto S."/>
            <person name="Peter M."/>
            <person name="Pfister S."/>
            <person name="Riley R."/>
            <person name="Sitrit Y."/>
            <person name="Stielow J.B."/>
            <person name="Szollosi G."/>
            <person name="Zifcakova L."/>
            <person name="Stursova M."/>
            <person name="Spatafora J.W."/>
            <person name="Tedersoo L."/>
            <person name="Vaario L.M."/>
            <person name="Yamada A."/>
            <person name="Yan M."/>
            <person name="Wang P."/>
            <person name="Xu J."/>
            <person name="Bruns T."/>
            <person name="Baldrian P."/>
            <person name="Vilgalys R."/>
            <person name="Dunand C."/>
            <person name="Henrissat B."/>
            <person name="Grigoriev I.V."/>
            <person name="Hibbett D."/>
            <person name="Nagy L.G."/>
            <person name="Martin F.M."/>
        </authorList>
    </citation>
    <scope>NUCLEOTIDE SEQUENCE</scope>
    <source>
        <strain evidence="3">Prilba</strain>
    </source>
</reference>
<dbReference type="AlphaFoldDB" id="A0A9P5N6H0"/>
<evidence type="ECO:0000256" key="1">
    <source>
        <dbReference type="ARBA" id="ARBA00022737"/>
    </source>
</evidence>
<dbReference type="InterPro" id="IPR031350">
    <property type="entry name" value="Goodbye_dom"/>
</dbReference>
<reference evidence="3" key="1">
    <citation type="submission" date="2019-10" db="EMBL/GenBank/DDBJ databases">
        <authorList>
            <consortium name="DOE Joint Genome Institute"/>
            <person name="Kuo A."/>
            <person name="Miyauchi S."/>
            <person name="Kiss E."/>
            <person name="Drula E."/>
            <person name="Kohler A."/>
            <person name="Sanchez-Garcia M."/>
            <person name="Andreopoulos B."/>
            <person name="Barry K.W."/>
            <person name="Bonito G."/>
            <person name="Buee M."/>
            <person name="Carver A."/>
            <person name="Chen C."/>
            <person name="Cichocki N."/>
            <person name="Clum A."/>
            <person name="Culley D."/>
            <person name="Crous P.W."/>
            <person name="Fauchery L."/>
            <person name="Girlanda M."/>
            <person name="Hayes R."/>
            <person name="Keri Z."/>
            <person name="LaButti K."/>
            <person name="Lipzen A."/>
            <person name="Lombard V."/>
            <person name="Magnuson J."/>
            <person name="Maillard F."/>
            <person name="Morin E."/>
            <person name="Murat C."/>
            <person name="Nolan M."/>
            <person name="Ohm R."/>
            <person name="Pangilinan J."/>
            <person name="Pereira M."/>
            <person name="Perotto S."/>
            <person name="Peter M."/>
            <person name="Riley R."/>
            <person name="Sitrit Y."/>
            <person name="Stielow B."/>
            <person name="Szollosi G."/>
            <person name="Zifcakova L."/>
            <person name="Stursova M."/>
            <person name="Spatafora J.W."/>
            <person name="Tedersoo L."/>
            <person name="Vaario L.-M."/>
            <person name="Yamada A."/>
            <person name="Yan M."/>
            <person name="Wang P."/>
            <person name="Xu J."/>
            <person name="Bruns T."/>
            <person name="Baldrian P."/>
            <person name="Vilgalys R."/>
            <person name="Henrissat B."/>
            <person name="Grigoriev I.V."/>
            <person name="Hibbett D."/>
            <person name="Nagy L.G."/>
            <person name="Martin F.M."/>
        </authorList>
    </citation>
    <scope>NUCLEOTIDE SEQUENCE</scope>
    <source>
        <strain evidence="3">Prilba</strain>
    </source>
</reference>
<dbReference type="InterPro" id="IPR056884">
    <property type="entry name" value="NPHP3-like_N"/>
</dbReference>
<dbReference type="InterPro" id="IPR007111">
    <property type="entry name" value="NACHT_NTPase"/>
</dbReference>